<keyword evidence="2" id="KW-1015">Disulfide bond</keyword>
<dbReference type="InterPro" id="IPR003598">
    <property type="entry name" value="Ig_sub2"/>
</dbReference>
<dbReference type="InterPro" id="IPR013151">
    <property type="entry name" value="Immunoglobulin_dom"/>
</dbReference>
<evidence type="ECO:0000313" key="7">
    <source>
        <dbReference type="Proteomes" id="UP001652741"/>
    </source>
</evidence>
<feature type="domain" description="Ig-like" evidence="6">
    <location>
        <begin position="1039"/>
        <end position="1128"/>
    </location>
</feature>
<dbReference type="SMART" id="SM00409">
    <property type="entry name" value="IG"/>
    <property type="match status" value="13"/>
</dbReference>
<evidence type="ECO:0000256" key="5">
    <source>
        <dbReference type="SAM" id="Phobius"/>
    </source>
</evidence>
<keyword evidence="7" id="KW-1185">Reference proteome</keyword>
<feature type="compositionally biased region" description="Polar residues" evidence="4">
    <location>
        <begin position="1267"/>
        <end position="1295"/>
    </location>
</feature>
<evidence type="ECO:0000259" key="6">
    <source>
        <dbReference type="PROSITE" id="PS50835"/>
    </source>
</evidence>
<dbReference type="Pfam" id="PF00047">
    <property type="entry name" value="ig"/>
    <property type="match status" value="1"/>
</dbReference>
<feature type="domain" description="Ig-like" evidence="6">
    <location>
        <begin position="571"/>
        <end position="634"/>
    </location>
</feature>
<feature type="region of interest" description="Disordered" evidence="4">
    <location>
        <begin position="1267"/>
        <end position="1312"/>
    </location>
</feature>
<keyword evidence="5" id="KW-1133">Transmembrane helix</keyword>
<protein>
    <submittedName>
        <fullName evidence="8">Basement membrane-specific heparan sulfate proteoglycan core protein</fullName>
    </submittedName>
</protein>
<dbReference type="SUPFAM" id="SSF48726">
    <property type="entry name" value="Immunoglobulin"/>
    <property type="match status" value="12"/>
</dbReference>
<gene>
    <name evidence="8" type="primary">LOC106577825</name>
</gene>
<evidence type="ECO:0000256" key="2">
    <source>
        <dbReference type="ARBA" id="ARBA00023157"/>
    </source>
</evidence>
<feature type="domain" description="Ig-like" evidence="6">
    <location>
        <begin position="844"/>
        <end position="932"/>
    </location>
</feature>
<feature type="domain" description="Ig-like" evidence="6">
    <location>
        <begin position="476"/>
        <end position="556"/>
    </location>
</feature>
<feature type="domain" description="Ig-like" evidence="6">
    <location>
        <begin position="109"/>
        <end position="198"/>
    </location>
</feature>
<name>A0ABM2H245_SALSA</name>
<keyword evidence="1" id="KW-0732">Signal</keyword>
<keyword evidence="3" id="KW-0393">Immunoglobulin domain</keyword>
<dbReference type="Proteomes" id="UP001652741">
    <property type="component" value="Chromosome ssa18"/>
</dbReference>
<dbReference type="CDD" id="cd00096">
    <property type="entry name" value="Ig"/>
    <property type="match status" value="3"/>
</dbReference>
<feature type="region of interest" description="Disordered" evidence="4">
    <location>
        <begin position="1415"/>
        <end position="1492"/>
    </location>
</feature>
<organism evidence="7 8">
    <name type="scientific">Salmo salar</name>
    <name type="common">Atlantic salmon</name>
    <dbReference type="NCBI Taxonomy" id="8030"/>
    <lineage>
        <taxon>Eukaryota</taxon>
        <taxon>Metazoa</taxon>
        <taxon>Chordata</taxon>
        <taxon>Craniata</taxon>
        <taxon>Vertebrata</taxon>
        <taxon>Euteleostomi</taxon>
        <taxon>Actinopterygii</taxon>
        <taxon>Neopterygii</taxon>
        <taxon>Teleostei</taxon>
        <taxon>Protacanthopterygii</taxon>
        <taxon>Salmoniformes</taxon>
        <taxon>Salmonidae</taxon>
        <taxon>Salmoninae</taxon>
        <taxon>Salmo</taxon>
    </lineage>
</organism>
<keyword evidence="5" id="KW-0472">Membrane</keyword>
<feature type="compositionally biased region" description="Low complexity" evidence="4">
    <location>
        <begin position="1296"/>
        <end position="1312"/>
    </location>
</feature>
<dbReference type="InterPro" id="IPR007110">
    <property type="entry name" value="Ig-like_dom"/>
</dbReference>
<proteinExistence type="predicted"/>
<feature type="domain" description="Ig-like" evidence="6">
    <location>
        <begin position="203"/>
        <end position="287"/>
    </location>
</feature>
<dbReference type="PROSITE" id="PS50835">
    <property type="entry name" value="IG_LIKE"/>
    <property type="match status" value="13"/>
</dbReference>
<dbReference type="InterPro" id="IPR050488">
    <property type="entry name" value="Ig_Fc_receptor"/>
</dbReference>
<accession>A0ABM2H245</accession>
<dbReference type="RefSeq" id="XP_014011661.2">
    <property type="nucleotide sequence ID" value="XM_014156186.2"/>
</dbReference>
<dbReference type="InterPro" id="IPR013783">
    <property type="entry name" value="Ig-like_fold"/>
</dbReference>
<dbReference type="InterPro" id="IPR036179">
    <property type="entry name" value="Ig-like_dom_sf"/>
</dbReference>
<dbReference type="PANTHER" id="PTHR11481:SF64">
    <property type="entry name" value="FC RECEPTOR-LIKE PROTEIN 4"/>
    <property type="match status" value="1"/>
</dbReference>
<feature type="domain" description="Ig-like" evidence="6">
    <location>
        <begin position="294"/>
        <end position="374"/>
    </location>
</feature>
<dbReference type="PANTHER" id="PTHR11481">
    <property type="entry name" value="IMMUNOGLOBULIN FC RECEPTOR"/>
    <property type="match status" value="1"/>
</dbReference>
<evidence type="ECO:0000256" key="4">
    <source>
        <dbReference type="SAM" id="MobiDB-lite"/>
    </source>
</evidence>
<dbReference type="InterPro" id="IPR003599">
    <property type="entry name" value="Ig_sub"/>
</dbReference>
<evidence type="ECO:0000313" key="8">
    <source>
        <dbReference type="RefSeq" id="XP_014011661.2"/>
    </source>
</evidence>
<feature type="domain" description="Ig-like" evidence="6">
    <location>
        <begin position="389"/>
        <end position="451"/>
    </location>
</feature>
<feature type="region of interest" description="Disordered" evidence="4">
    <location>
        <begin position="1371"/>
        <end position="1402"/>
    </location>
</feature>
<feature type="domain" description="Ig-like" evidence="6">
    <location>
        <begin position="935"/>
        <end position="1015"/>
    </location>
</feature>
<keyword evidence="5" id="KW-0812">Transmembrane</keyword>
<sequence>MLNTHINSGHSEDDDAGVAKAVLTIHPNSSQIFSGESVTLRCDIQGGGVTDWEYTWHKNGNSDSSSKKNEHEVSAAKISDSGDYRCLGSHQKQDSKWSDAVRLTVTPLPKATLSVEPNPVFPGETVTLTCSVGSDSIWSYQWYKDRNDNVVSQSVRHTITGDTLTISRSTVNEGPYWCQGKRESRPTSSSISDPVTITVNALPVASVSVSPQGLLYSGETVSLQCVIPDYTSWTYLWYKNSQHLPDETSKVIDITIHITQTGLVGQYRCEGTRTDQPQWSQPSDDITIIVTALPKATLTVKPNPVFPGETVTLTCSVGSDSIWNYQWYKDRNDNVVSQSVRHTITGDTLTIRRAAESDQGLYWCQGEIQSRSISSIISDPVTITLNALPRASVSISPQFDLYPGDTVTLQCDISDYTDWTYYWFIDNQHLPSPTRKTITISLPDQAGQYQCVGMRRDRPQMSYHSFSIPIIVTALPKATLTVKPNPVFPGEKVTLTCSVGSDSIWSYQWYKDRNYNVVSQSVRHTITGDTLTISRAAESDQGHYWCQGEIQSRSISSINSDPVTVTLNALPSASLKIVTPQGLLYPGETVTLQCDISDYTDWTYRWFRYKEELPSQTRKTITISLPDQAGQYRCVGRRRGRPQKSYYSSALPIIITALPKTTLTVKPNPAYPGETVTLTCSVGSDSSWSYKWYKDRNDNVVSQSGYSNIGVSHTISRAGVSDQGLYWCEGSRVSRPTSSLPSNPVTFTVKDNRPTATLSSDKEDVFTGDSVILSCTVESPGWKFYWYRHRPDSTPVTTTSGYSYTLSWVSVSDGGQYWCRAGRGDPVYYTLYSDPVQINITERPVAVLILQPNWTQIFRGETVTMRCDIQGGGDTDWDYRWYKNSQLFSPFNTKPEYRISPVYRSNSGSYTCEGVKGNKLSKISDAVQLTVSDQPQPVLSISPQWLNPGASVILSCRVKELSTDWRFSWYRTVTTLTEQSYSFELLPDRGNGTTEDSYTLIPAGATPTGGYVCRAGRGDPVYHTLYSQPQFLWSGDLHPSVSLTVNPNTTQHFTSKSLSLSCELKENSTGWRLKRYTETAWPSQCPSTWRSITESTCTITSLDTWYSGVFWCETGSGEYSNAVNITVNAGDVILESPVHPVTEGDSVTLTCTFRYQETNPKLKTDFYKDGVLIKNETTGEMTIPTVSKSDEGFYKCKSGERESPESWVTVRVSPVVSPGSSTSVLVGVVVGLVVAGVLLVILLVLLWRYQNSKGSCFNRIFWPHQPQRTNQDPQQEQGSTYTHQQHGDTNIYDTINPSDNNDNDAAGASAAGPSHVTYAQIQLKKLDKKKKERLADPAKHPVYSVVKTGKATEAAGPVDVTYAEVDLKNRAKAKKKRETATPPEADSVYSQVKPRTAPAAAGPVDVTYAEVDLQKKNKTKKKRETPTPPETDSVYSLVKPYTDPAAAGPVDVTYAEVDLQKKTKAKKKRETATPPEADSVYSRLKPRSCPGP</sequence>
<feature type="domain" description="Ig-like" evidence="6">
    <location>
        <begin position="1130"/>
        <end position="1213"/>
    </location>
</feature>
<dbReference type="Pfam" id="PF13895">
    <property type="entry name" value="Ig_2"/>
    <property type="match status" value="4"/>
</dbReference>
<evidence type="ECO:0000256" key="3">
    <source>
        <dbReference type="ARBA" id="ARBA00023319"/>
    </source>
</evidence>
<reference evidence="8" key="1">
    <citation type="submission" date="2025-08" db="UniProtKB">
        <authorList>
            <consortium name="RefSeq"/>
        </authorList>
    </citation>
    <scope>IDENTIFICATION</scope>
</reference>
<feature type="domain" description="Ig-like" evidence="6">
    <location>
        <begin position="659"/>
        <end position="748"/>
    </location>
</feature>
<evidence type="ECO:0000256" key="1">
    <source>
        <dbReference type="ARBA" id="ARBA00022729"/>
    </source>
</evidence>
<dbReference type="SMART" id="SM00408">
    <property type="entry name" value="IGc2"/>
    <property type="match status" value="11"/>
</dbReference>
<feature type="domain" description="Ig-like" evidence="6">
    <location>
        <begin position="754"/>
        <end position="821"/>
    </location>
</feature>
<dbReference type="Pfam" id="PF13927">
    <property type="entry name" value="Ig_3"/>
    <property type="match status" value="6"/>
</dbReference>
<dbReference type="Gene3D" id="2.60.40.10">
    <property type="entry name" value="Immunoglobulins"/>
    <property type="match status" value="13"/>
</dbReference>
<feature type="transmembrane region" description="Helical" evidence="5">
    <location>
        <begin position="1224"/>
        <end position="1247"/>
    </location>
</feature>
<dbReference type="GeneID" id="106577825"/>
<feature type="domain" description="Ig-like" evidence="6">
    <location>
        <begin position="21"/>
        <end position="104"/>
    </location>
</feature>